<evidence type="ECO:0000256" key="6">
    <source>
        <dbReference type="ARBA" id="ARBA00022603"/>
    </source>
</evidence>
<evidence type="ECO:0000256" key="10">
    <source>
        <dbReference type="ARBA" id="ARBA00030795"/>
    </source>
</evidence>
<evidence type="ECO:0000256" key="1">
    <source>
        <dbReference type="ARBA" id="ARBA00001286"/>
    </source>
</evidence>
<dbReference type="SUPFAM" id="SSF46767">
    <property type="entry name" value="Methylated DNA-protein cysteine methyltransferase, C-terminal domain"/>
    <property type="match status" value="1"/>
</dbReference>
<dbReference type="Gene3D" id="1.10.10.10">
    <property type="entry name" value="Winged helix-like DNA-binding domain superfamily/Winged helix DNA-binding domain"/>
    <property type="match status" value="1"/>
</dbReference>
<dbReference type="PROSITE" id="PS00374">
    <property type="entry name" value="MGMT"/>
    <property type="match status" value="1"/>
</dbReference>
<dbReference type="AlphaFoldDB" id="A0A8C4N8X3"/>
<evidence type="ECO:0000256" key="3">
    <source>
        <dbReference type="ARBA" id="ARBA00008711"/>
    </source>
</evidence>
<evidence type="ECO:0000256" key="7">
    <source>
        <dbReference type="ARBA" id="ARBA00022679"/>
    </source>
</evidence>
<evidence type="ECO:0000256" key="8">
    <source>
        <dbReference type="ARBA" id="ARBA00022763"/>
    </source>
</evidence>
<feature type="domain" description="Methylated-DNA-[protein]-cysteine S-methyltransferase DNA binding" evidence="13">
    <location>
        <begin position="136"/>
        <end position="217"/>
    </location>
</feature>
<sequence>MTPRRSSMTAQKSSLGTCILDSTDVHTICGTITVTACGRGIHQLDLPLGEEDSCRSPYFQPFGKVFPKGKAENVLMNEDCLSQVHVVADKATKHPHSKNYLDWCRKWLQVYSSNPKQASACPQPPLHHPIFLTDSFTRRILLALLTEVPPSHTVSYGHLAAMLAAPRAARAVGMALRRNPVPLLVPCHRVIRSDNSIGGFAGRRGIHLKRRLLQHETYSANEVWRACEKEKLHHYFCNHKFNGPNYSCLFVESAEKSGLPSCS</sequence>
<dbReference type="NCBIfam" id="TIGR00589">
    <property type="entry name" value="ogt"/>
    <property type="match status" value="1"/>
</dbReference>
<dbReference type="GO" id="GO:0006281">
    <property type="term" value="P:DNA repair"/>
    <property type="evidence" value="ECO:0007669"/>
    <property type="project" value="UniProtKB-KW"/>
</dbReference>
<dbReference type="Proteomes" id="UP000694388">
    <property type="component" value="Unplaced"/>
</dbReference>
<reference evidence="14" key="2">
    <citation type="submission" date="2025-09" db="UniProtKB">
        <authorList>
            <consortium name="Ensembl"/>
        </authorList>
    </citation>
    <scope>IDENTIFICATION</scope>
</reference>
<dbReference type="GeneTree" id="ENSGT00390000015799"/>
<dbReference type="FunFam" id="1.10.10.10:FF:000214">
    <property type="entry name" value="Methylated-DNA--protein-cysteine methyltransferase"/>
    <property type="match status" value="1"/>
</dbReference>
<comment type="function">
    <text evidence="2">Involved in the cellular defense against the biological effects of O6-methylguanine (O6-MeG) and O4-methylthymine (O4-MeT) in DNA. Repairs the methylated nucleobase in DNA by stoichiometrically transferring the methyl group to a cysteine residue in the enzyme. This is a suicide reaction: the enzyme is irreversibly inactivated.</text>
</comment>
<dbReference type="PANTHER" id="PTHR46460:SF1">
    <property type="entry name" value="METHYLATED-DNA--PROTEIN-CYSTEINE METHYLTRANSFERASE"/>
    <property type="match status" value="1"/>
</dbReference>
<accession>A0A8C4N8X3</accession>
<comment type="catalytic activity">
    <reaction evidence="1">
        <text>a 4-O-methyl-thymidine in DNA + L-cysteinyl-[protein] = a thymidine in DNA + S-methyl-L-cysteinyl-[protein]</text>
        <dbReference type="Rhea" id="RHEA:53428"/>
        <dbReference type="Rhea" id="RHEA-COMP:10131"/>
        <dbReference type="Rhea" id="RHEA-COMP:10132"/>
        <dbReference type="Rhea" id="RHEA-COMP:13555"/>
        <dbReference type="Rhea" id="RHEA-COMP:13556"/>
        <dbReference type="ChEBI" id="CHEBI:29950"/>
        <dbReference type="ChEBI" id="CHEBI:82612"/>
        <dbReference type="ChEBI" id="CHEBI:137386"/>
        <dbReference type="ChEBI" id="CHEBI:137387"/>
        <dbReference type="EC" id="2.1.1.63"/>
    </reaction>
</comment>
<dbReference type="InterPro" id="IPR014048">
    <property type="entry name" value="MethylDNA_cys_MeTrfase_DNA-bd"/>
</dbReference>
<dbReference type="GO" id="GO:0032259">
    <property type="term" value="P:methylation"/>
    <property type="evidence" value="ECO:0007669"/>
    <property type="project" value="UniProtKB-KW"/>
</dbReference>
<keyword evidence="8" id="KW-0227">DNA damage</keyword>
<keyword evidence="7" id="KW-0808">Transferase</keyword>
<dbReference type="GO" id="GO:0003908">
    <property type="term" value="F:methylated-DNA-[protein]-cysteine S-methyltransferase activity"/>
    <property type="evidence" value="ECO:0007669"/>
    <property type="project" value="UniProtKB-EC"/>
</dbReference>
<keyword evidence="6" id="KW-0489">Methyltransferase</keyword>
<evidence type="ECO:0000259" key="13">
    <source>
        <dbReference type="Pfam" id="PF01035"/>
    </source>
</evidence>
<keyword evidence="15" id="KW-1185">Reference proteome</keyword>
<dbReference type="InterPro" id="IPR036217">
    <property type="entry name" value="MethylDNA_cys_MeTrfase_DNAb"/>
</dbReference>
<name>A0A8C4N8X3_EPTBU</name>
<dbReference type="InterPro" id="IPR036388">
    <property type="entry name" value="WH-like_DNA-bd_sf"/>
</dbReference>
<comment type="similarity">
    <text evidence="3">Belongs to the MGMT family.</text>
</comment>
<evidence type="ECO:0000256" key="11">
    <source>
        <dbReference type="ARBA" id="ARBA00031621"/>
    </source>
</evidence>
<evidence type="ECO:0000256" key="12">
    <source>
        <dbReference type="ARBA" id="ARBA00049348"/>
    </source>
</evidence>
<evidence type="ECO:0000313" key="15">
    <source>
        <dbReference type="Proteomes" id="UP000694388"/>
    </source>
</evidence>
<dbReference type="InterPro" id="IPR001497">
    <property type="entry name" value="MethylDNA_cys_MeTrfase_AS"/>
</dbReference>
<reference evidence="14" key="1">
    <citation type="submission" date="2025-08" db="UniProtKB">
        <authorList>
            <consortium name="Ensembl"/>
        </authorList>
    </citation>
    <scope>IDENTIFICATION</scope>
</reference>
<dbReference type="GO" id="GO:0005654">
    <property type="term" value="C:nucleoplasm"/>
    <property type="evidence" value="ECO:0007669"/>
    <property type="project" value="TreeGrafter"/>
</dbReference>
<evidence type="ECO:0000313" key="14">
    <source>
        <dbReference type="Ensembl" id="ENSEBUP00000004068.1"/>
    </source>
</evidence>
<dbReference type="PANTHER" id="PTHR46460">
    <property type="entry name" value="METHYLATED-DNA--PROTEIN-CYSTEINE METHYLTRANSFERASE"/>
    <property type="match status" value="1"/>
</dbReference>
<dbReference type="Pfam" id="PF01035">
    <property type="entry name" value="DNA_binding_1"/>
    <property type="match status" value="1"/>
</dbReference>
<protein>
    <recommendedName>
        <fullName evidence="5">Methylated-DNA--protein-cysteine methyltransferase</fullName>
        <ecNumber evidence="4">2.1.1.63</ecNumber>
    </recommendedName>
    <alternativeName>
        <fullName evidence="10">6-O-methylguanine-DNA methyltransferase</fullName>
    </alternativeName>
    <alternativeName>
        <fullName evidence="11">O-6-methylguanine-DNA-alkyltransferase</fullName>
    </alternativeName>
</protein>
<evidence type="ECO:0000256" key="4">
    <source>
        <dbReference type="ARBA" id="ARBA00011918"/>
    </source>
</evidence>
<dbReference type="Ensembl" id="ENSEBUT00000004483.1">
    <property type="protein sequence ID" value="ENSEBUP00000004068.1"/>
    <property type="gene ID" value="ENSEBUG00000002883.1"/>
</dbReference>
<dbReference type="Gene3D" id="3.30.160.70">
    <property type="entry name" value="Methylated DNA-protein cysteine methyltransferase domain"/>
    <property type="match status" value="1"/>
</dbReference>
<evidence type="ECO:0000256" key="9">
    <source>
        <dbReference type="ARBA" id="ARBA00023204"/>
    </source>
</evidence>
<comment type="catalytic activity">
    <reaction evidence="12">
        <text>a 6-O-methyl-2'-deoxyguanosine in DNA + L-cysteinyl-[protein] = S-methyl-L-cysteinyl-[protein] + a 2'-deoxyguanosine in DNA</text>
        <dbReference type="Rhea" id="RHEA:24000"/>
        <dbReference type="Rhea" id="RHEA-COMP:10131"/>
        <dbReference type="Rhea" id="RHEA-COMP:10132"/>
        <dbReference type="Rhea" id="RHEA-COMP:11367"/>
        <dbReference type="Rhea" id="RHEA-COMP:11368"/>
        <dbReference type="ChEBI" id="CHEBI:29950"/>
        <dbReference type="ChEBI" id="CHEBI:82612"/>
        <dbReference type="ChEBI" id="CHEBI:85445"/>
        <dbReference type="ChEBI" id="CHEBI:85448"/>
        <dbReference type="EC" id="2.1.1.63"/>
    </reaction>
</comment>
<proteinExistence type="inferred from homology"/>
<keyword evidence="9" id="KW-0234">DNA repair</keyword>
<evidence type="ECO:0000256" key="2">
    <source>
        <dbReference type="ARBA" id="ARBA00003317"/>
    </source>
</evidence>
<evidence type="ECO:0000256" key="5">
    <source>
        <dbReference type="ARBA" id="ARBA00015377"/>
    </source>
</evidence>
<dbReference type="CDD" id="cd06445">
    <property type="entry name" value="ATase"/>
    <property type="match status" value="1"/>
</dbReference>
<dbReference type="EC" id="2.1.1.63" evidence="4"/>
<organism evidence="14 15">
    <name type="scientific">Eptatretus burgeri</name>
    <name type="common">Inshore hagfish</name>
    <dbReference type="NCBI Taxonomy" id="7764"/>
    <lineage>
        <taxon>Eukaryota</taxon>
        <taxon>Metazoa</taxon>
        <taxon>Chordata</taxon>
        <taxon>Craniata</taxon>
        <taxon>Vertebrata</taxon>
        <taxon>Cyclostomata</taxon>
        <taxon>Myxini</taxon>
        <taxon>Myxiniformes</taxon>
        <taxon>Myxinidae</taxon>
        <taxon>Eptatretinae</taxon>
        <taxon>Eptatretus</taxon>
    </lineage>
</organism>